<evidence type="ECO:0000256" key="2">
    <source>
        <dbReference type="ARBA" id="ARBA00007613"/>
    </source>
</evidence>
<evidence type="ECO:0000313" key="4">
    <source>
        <dbReference type="EMBL" id="BAX83714.1"/>
    </source>
</evidence>
<comment type="subcellular location">
    <subcellularLocation>
        <location evidence="1 3">Cell outer membrane</location>
        <topology evidence="1 3">Lipid-anchor</topology>
    </subcellularLocation>
</comment>
<keyword evidence="3 4" id="KW-0449">Lipoprotein</keyword>
<keyword evidence="3" id="KW-0564">Palmitate</keyword>
<dbReference type="InterPro" id="IPR003423">
    <property type="entry name" value="OMP_efflux"/>
</dbReference>
<dbReference type="PANTHER" id="PTHR30203:SF32">
    <property type="entry name" value="CATION EFFLUX SYSTEM PROTEIN CUSC"/>
    <property type="match status" value="1"/>
</dbReference>
<keyword evidence="3" id="KW-0812">Transmembrane</keyword>
<protein>
    <submittedName>
        <fullName evidence="4">Outer membrane channel lipoprotein</fullName>
    </submittedName>
</protein>
<dbReference type="RefSeq" id="WP_048822810.1">
    <property type="nucleotide sequence ID" value="NZ_AP018145.1"/>
</dbReference>
<comment type="similarity">
    <text evidence="2 3">Belongs to the outer membrane factor (OMF) (TC 1.B.17) family.</text>
</comment>
<dbReference type="GO" id="GO:0015562">
    <property type="term" value="F:efflux transmembrane transporter activity"/>
    <property type="evidence" value="ECO:0007669"/>
    <property type="project" value="InterPro"/>
</dbReference>
<keyword evidence="4" id="KW-0614">Plasmid</keyword>
<feature type="signal peptide" evidence="3">
    <location>
        <begin position="1"/>
        <end position="20"/>
    </location>
</feature>
<keyword evidence="3" id="KW-0472">Membrane</keyword>
<dbReference type="PANTHER" id="PTHR30203">
    <property type="entry name" value="OUTER MEMBRANE CATION EFFLUX PROTEIN"/>
    <property type="match status" value="1"/>
</dbReference>
<dbReference type="Gene3D" id="2.20.200.10">
    <property type="entry name" value="Outer membrane efflux proteins (OEP)"/>
    <property type="match status" value="1"/>
</dbReference>
<keyword evidence="3" id="KW-0732">Signal</keyword>
<geneLocation type="plasmid" evidence="4">
    <name>pM216_AC2</name>
</geneLocation>
<dbReference type="Gene3D" id="1.20.1600.10">
    <property type="entry name" value="Outer membrane efflux proteins (OEP)"/>
    <property type="match status" value="1"/>
</dbReference>
<dbReference type="InterPro" id="IPR010131">
    <property type="entry name" value="MdtP/NodT-like"/>
</dbReference>
<sequence length="467" mass="50666">MKLNIFSLLCASLLTGCTLAPDYQRPPVDTLNYNQLNTENVSQKSAVDLSWQSVFKEPRLQQLIGLALENNKDLRLATLNVAAAKAQYGIQRSYMLPSVDATISGTRQRGENDTGGVSTTSEHGVGLGTSAFEIDLFGYARSMSEAAFYRYLATEQGQKSAELVLISAVADAYHAQLLAQEQLLLAQQTLADWEHSLLLARQLRAAEQSSGLDVAQAEGQVASAEADLQARLRVLALSNNALQLLIGKTLPEGLSKQSVLETQPLQVMPANLTSELILNRPDVVQAELNLKAANADIGAARAAFFPRISLTASTGYSSSEVKNLFDSDSRVWSFAPQINIPIFNAGKLKSELRLAEIRKSGAVISYEQTIQTAFKDVADGLSGLETFGLQIMAQKRAVSSASKRAELSLLRYRAGVDGRLELLDAQRQLYAERQVLIDLRGAELANYVALYKALGGSFLNKAETGVH</sequence>
<keyword evidence="3" id="KW-1134">Transmembrane beta strand</keyword>
<accession>A0A1Y1CTY1</accession>
<dbReference type="SUPFAM" id="SSF56954">
    <property type="entry name" value="Outer membrane efflux proteins (OEP)"/>
    <property type="match status" value="1"/>
</dbReference>
<organism evidence="4">
    <name type="scientific">Escherichia coli</name>
    <dbReference type="NCBI Taxonomy" id="562"/>
    <lineage>
        <taxon>Bacteria</taxon>
        <taxon>Pseudomonadati</taxon>
        <taxon>Pseudomonadota</taxon>
        <taxon>Gammaproteobacteria</taxon>
        <taxon>Enterobacterales</taxon>
        <taxon>Enterobacteriaceae</taxon>
        <taxon>Escherichia</taxon>
    </lineage>
</organism>
<reference evidence="4" key="2">
    <citation type="journal article" date="2019" name="Antimicrob. Agents Chemother.">
        <title>Spreading Patterns of NDM-Producing Enterobacteriaceae in Clinical and Environmental Settings in Yangon, Myanmar.</title>
        <authorList>
            <person name="Sugawara Y."/>
            <person name="Akeda Y."/>
            <person name="Hagiya H."/>
            <person name="Sakamoto N."/>
            <person name="Takeuchi D."/>
            <person name="Shanmugakani R.K."/>
            <person name="Motooka D."/>
            <person name="Nishi I."/>
            <person name="Zin K.N."/>
            <person name="Aye M.M."/>
            <person name="Myint T."/>
            <person name="Tomono K."/>
            <person name="Hamada S."/>
        </authorList>
    </citation>
    <scope>NUCLEOTIDE SEQUENCE</scope>
    <source>
        <strain evidence="4">M216</strain>
        <plasmid evidence="4">pM216_AC2</plasmid>
    </source>
</reference>
<dbReference type="GO" id="GO:0009279">
    <property type="term" value="C:cell outer membrane"/>
    <property type="evidence" value="ECO:0007669"/>
    <property type="project" value="UniProtKB-SubCell"/>
</dbReference>
<evidence type="ECO:0000256" key="3">
    <source>
        <dbReference type="RuleBase" id="RU362097"/>
    </source>
</evidence>
<dbReference type="PROSITE" id="PS51257">
    <property type="entry name" value="PROKAR_LIPOPROTEIN"/>
    <property type="match status" value="1"/>
</dbReference>
<proteinExistence type="inferred from homology"/>
<evidence type="ECO:0000256" key="1">
    <source>
        <dbReference type="ARBA" id="ARBA00004459"/>
    </source>
</evidence>
<name>A0A1Y1CTY1_ECOLX</name>
<dbReference type="NCBIfam" id="TIGR01845">
    <property type="entry name" value="outer_NodT"/>
    <property type="match status" value="1"/>
</dbReference>
<dbReference type="AlphaFoldDB" id="A0A1Y1CTY1"/>
<feature type="chain" id="PRO_5031676515" evidence="3">
    <location>
        <begin position="21"/>
        <end position="467"/>
    </location>
</feature>
<dbReference type="Pfam" id="PF02321">
    <property type="entry name" value="OEP"/>
    <property type="match status" value="2"/>
</dbReference>
<reference evidence="4" key="1">
    <citation type="journal article" date="2017" name="PLoS ONE">
        <title>Genetic characterization of blaNDM-harboring plasmids in carbapenem-resistant Escherichia coli from Myanmar.</title>
        <authorList>
            <person name="Sugawara Y."/>
            <person name="Akeda Y."/>
            <person name="Sakamoto N."/>
            <person name="Takeuchi D."/>
            <person name="Motooka D."/>
            <person name="Nakamura S."/>
            <person name="Hagiya H."/>
            <person name="Yamamoto N."/>
            <person name="Nishi I."/>
            <person name="Yoshida H."/>
            <person name="Okada K."/>
            <person name="Zin K.N."/>
            <person name="Aye M.M."/>
            <person name="Tomono K."/>
            <person name="Hamada S."/>
        </authorList>
    </citation>
    <scope>NUCLEOTIDE SEQUENCE</scope>
    <source>
        <strain evidence="4">M216</strain>
        <plasmid evidence="4">pM216_AC2</plasmid>
    </source>
</reference>
<dbReference type="EMBL" id="AP018145">
    <property type="protein sequence ID" value="BAX83714.1"/>
    <property type="molecule type" value="Genomic_DNA"/>
</dbReference>